<keyword evidence="4 11" id="KW-0479">Metal-binding</keyword>
<name>A0A915AV32_PARUN</name>
<evidence type="ECO:0000313" key="17">
    <source>
        <dbReference type="Proteomes" id="UP000887569"/>
    </source>
</evidence>
<dbReference type="GO" id="GO:0005634">
    <property type="term" value="C:nucleus"/>
    <property type="evidence" value="ECO:0007669"/>
    <property type="project" value="UniProtKB-SubCell"/>
</dbReference>
<protein>
    <recommendedName>
        <fullName evidence="13">Inhibitor of growth protein</fullName>
    </recommendedName>
</protein>
<keyword evidence="3" id="KW-0341">Growth regulation</keyword>
<dbReference type="AlphaFoldDB" id="A0A915AV32"/>
<feature type="region of interest" description="Disordered" evidence="15">
    <location>
        <begin position="273"/>
        <end position="331"/>
    </location>
</feature>
<evidence type="ECO:0000256" key="1">
    <source>
        <dbReference type="ARBA" id="ARBA00004123"/>
    </source>
</evidence>
<evidence type="ECO:0000256" key="4">
    <source>
        <dbReference type="ARBA" id="ARBA00022723"/>
    </source>
</evidence>
<evidence type="ECO:0000256" key="11">
    <source>
        <dbReference type="PIRSR" id="PIRSR628651-51"/>
    </source>
</evidence>
<feature type="binding site" evidence="11">
    <location>
        <position position="558"/>
    </location>
    <ligand>
        <name>Zn(2+)</name>
        <dbReference type="ChEBI" id="CHEBI:29105"/>
        <label>1</label>
    </ligand>
</feature>
<dbReference type="InterPro" id="IPR028651">
    <property type="entry name" value="ING_fam"/>
</dbReference>
<feature type="region of interest" description="Disordered" evidence="15">
    <location>
        <begin position="344"/>
        <end position="383"/>
    </location>
</feature>
<keyword evidence="10 13" id="KW-0539">Nucleus</keyword>
<feature type="binding site" evidence="11">
    <location>
        <position position="574"/>
    </location>
    <ligand>
        <name>Zn(2+)</name>
        <dbReference type="ChEBI" id="CHEBI:29105"/>
        <label>2</label>
    </ligand>
</feature>
<dbReference type="PROSITE" id="PS50016">
    <property type="entry name" value="ZF_PHD_2"/>
    <property type="match status" value="1"/>
</dbReference>
<dbReference type="PANTHER" id="PTHR10333">
    <property type="entry name" value="INHIBITOR OF GROWTH PROTEIN"/>
    <property type="match status" value="1"/>
</dbReference>
<dbReference type="CDD" id="cd16858">
    <property type="entry name" value="ING_ING3_Yng2p"/>
    <property type="match status" value="1"/>
</dbReference>
<feature type="compositionally biased region" description="Polar residues" evidence="15">
    <location>
        <begin position="293"/>
        <end position="315"/>
    </location>
</feature>
<feature type="compositionally biased region" description="Acidic residues" evidence="15">
    <location>
        <begin position="515"/>
        <end position="524"/>
    </location>
</feature>
<dbReference type="Gene3D" id="6.10.140.1740">
    <property type="match status" value="1"/>
</dbReference>
<evidence type="ECO:0000256" key="14">
    <source>
        <dbReference type="SAM" id="Coils"/>
    </source>
</evidence>
<reference evidence="18" key="1">
    <citation type="submission" date="2022-11" db="UniProtKB">
        <authorList>
            <consortium name="WormBaseParasite"/>
        </authorList>
    </citation>
    <scope>IDENTIFICATION</scope>
</reference>
<keyword evidence="9" id="KW-0804">Transcription</keyword>
<comment type="similarity">
    <text evidence="2 13">Belongs to the ING family.</text>
</comment>
<feature type="binding site" evidence="11">
    <location>
        <position position="577"/>
    </location>
    <ligand>
        <name>Zn(2+)</name>
        <dbReference type="ChEBI" id="CHEBI:29105"/>
        <label>2</label>
    </ligand>
</feature>
<keyword evidence="7 13" id="KW-0156">Chromatin regulator</keyword>
<evidence type="ECO:0000256" key="13">
    <source>
        <dbReference type="RuleBase" id="RU361213"/>
    </source>
</evidence>
<dbReference type="GO" id="GO:0008270">
    <property type="term" value="F:zinc ion binding"/>
    <property type="evidence" value="ECO:0007669"/>
    <property type="project" value="UniProtKB-KW"/>
</dbReference>
<dbReference type="InterPro" id="IPR019786">
    <property type="entry name" value="Zinc_finger_PHD-type_CS"/>
</dbReference>
<dbReference type="Pfam" id="PF12998">
    <property type="entry name" value="ING"/>
    <property type="match status" value="1"/>
</dbReference>
<evidence type="ECO:0000313" key="18">
    <source>
        <dbReference type="WBParaSite" id="PgR014X_g075_t02"/>
    </source>
</evidence>
<evidence type="ECO:0000256" key="9">
    <source>
        <dbReference type="ARBA" id="ARBA00023163"/>
    </source>
</evidence>
<evidence type="ECO:0000256" key="2">
    <source>
        <dbReference type="ARBA" id="ARBA00010210"/>
    </source>
</evidence>
<feature type="compositionally biased region" description="Polar residues" evidence="15">
    <location>
        <begin position="428"/>
        <end position="438"/>
    </location>
</feature>
<evidence type="ECO:0000256" key="5">
    <source>
        <dbReference type="ARBA" id="ARBA00022771"/>
    </source>
</evidence>
<feature type="region of interest" description="Disordered" evidence="15">
    <location>
        <begin position="410"/>
        <end position="438"/>
    </location>
</feature>
<evidence type="ECO:0000256" key="10">
    <source>
        <dbReference type="ARBA" id="ARBA00023242"/>
    </source>
</evidence>
<keyword evidence="17" id="KW-1185">Reference proteome</keyword>
<evidence type="ECO:0000256" key="12">
    <source>
        <dbReference type="PROSITE-ProRule" id="PRU00146"/>
    </source>
</evidence>
<dbReference type="InterPro" id="IPR024610">
    <property type="entry name" value="ING_N_histone-binding"/>
</dbReference>
<feature type="region of interest" description="Disordered" evidence="15">
    <location>
        <begin position="501"/>
        <end position="524"/>
    </location>
</feature>
<dbReference type="InterPro" id="IPR019787">
    <property type="entry name" value="Znf_PHD-finger"/>
</dbReference>
<dbReference type="WBParaSite" id="PgR014X_g075_t02">
    <property type="protein sequence ID" value="PgR014X_g075_t02"/>
    <property type="gene ID" value="PgR014X_g075"/>
</dbReference>
<dbReference type="InterPro" id="IPR011011">
    <property type="entry name" value="Znf_FYVE_PHD"/>
</dbReference>
<keyword evidence="8" id="KW-0805">Transcription regulation</keyword>
<organism evidence="17 18">
    <name type="scientific">Parascaris univalens</name>
    <name type="common">Nematode worm</name>
    <dbReference type="NCBI Taxonomy" id="6257"/>
    <lineage>
        <taxon>Eukaryota</taxon>
        <taxon>Metazoa</taxon>
        <taxon>Ecdysozoa</taxon>
        <taxon>Nematoda</taxon>
        <taxon>Chromadorea</taxon>
        <taxon>Rhabditida</taxon>
        <taxon>Spirurina</taxon>
        <taxon>Ascaridomorpha</taxon>
        <taxon>Ascaridoidea</taxon>
        <taxon>Ascarididae</taxon>
        <taxon>Parascaris</taxon>
    </lineage>
</organism>
<keyword evidence="14" id="KW-0175">Coiled coil</keyword>
<evidence type="ECO:0000256" key="3">
    <source>
        <dbReference type="ARBA" id="ARBA00022604"/>
    </source>
</evidence>
<keyword evidence="6 11" id="KW-0862">Zinc</keyword>
<feature type="binding site" evidence="11">
    <location>
        <position position="534"/>
    </location>
    <ligand>
        <name>Zn(2+)</name>
        <dbReference type="ChEBI" id="CHEBI:29105"/>
        <label>1</label>
    </ligand>
</feature>
<feature type="binding site" evidence="11">
    <location>
        <position position="547"/>
    </location>
    <ligand>
        <name>Zn(2+)</name>
        <dbReference type="ChEBI" id="CHEBI:29105"/>
        <label>2</label>
    </ligand>
</feature>
<dbReference type="PANTHER" id="PTHR10333:SF103">
    <property type="entry name" value="INHIBITOR OF GROWTH PROTEIN 3"/>
    <property type="match status" value="1"/>
</dbReference>
<proteinExistence type="inferred from homology"/>
<dbReference type="Gene3D" id="3.30.40.10">
    <property type="entry name" value="Zinc/RING finger domain, C3HC4 (zinc finger)"/>
    <property type="match status" value="1"/>
</dbReference>
<feature type="compositionally biased region" description="Low complexity" evidence="15">
    <location>
        <begin position="316"/>
        <end position="330"/>
    </location>
</feature>
<dbReference type="CDD" id="cd15505">
    <property type="entry name" value="PHD_ING"/>
    <property type="match status" value="1"/>
</dbReference>
<evidence type="ECO:0000259" key="16">
    <source>
        <dbReference type="PROSITE" id="PS50016"/>
    </source>
</evidence>
<evidence type="ECO:0000256" key="8">
    <source>
        <dbReference type="ARBA" id="ARBA00023015"/>
    </source>
</evidence>
<dbReference type="InterPro" id="IPR001965">
    <property type="entry name" value="Znf_PHD"/>
</dbReference>
<accession>A0A915AV32</accession>
<comment type="subcellular location">
    <subcellularLocation>
        <location evidence="1 13">Nucleus</location>
    </subcellularLocation>
</comment>
<dbReference type="SMART" id="SM01408">
    <property type="entry name" value="ING"/>
    <property type="match status" value="1"/>
</dbReference>
<dbReference type="GO" id="GO:0006325">
    <property type="term" value="P:chromatin organization"/>
    <property type="evidence" value="ECO:0007669"/>
    <property type="project" value="UniProtKB-KW"/>
</dbReference>
<feature type="binding site" evidence="11">
    <location>
        <position position="561"/>
    </location>
    <ligand>
        <name>Zn(2+)</name>
        <dbReference type="ChEBI" id="CHEBI:29105"/>
        <label>1</label>
    </ligand>
</feature>
<comment type="domain">
    <text evidence="13">The PHD-type zinc finger mediates the binding to H3K4me3.</text>
</comment>
<comment type="function">
    <text evidence="13">Component of an histone acetyltransferase complex.</text>
</comment>
<evidence type="ECO:0000256" key="15">
    <source>
        <dbReference type="SAM" id="MobiDB-lite"/>
    </source>
</evidence>
<comment type="subunit">
    <text evidence="13">Component of an histone acetyltransferase complex. Interacts with H3K4me3 and to a lesser extent with H3K4me2.</text>
</comment>
<keyword evidence="5 12" id="KW-0863">Zinc-finger</keyword>
<dbReference type="SMART" id="SM00249">
    <property type="entry name" value="PHD"/>
    <property type="match status" value="1"/>
</dbReference>
<evidence type="ECO:0000256" key="7">
    <source>
        <dbReference type="ARBA" id="ARBA00022853"/>
    </source>
</evidence>
<sequence>MERLSNDACIRSKDANRTILTRRGVTTSGGAGSAAPFKDDRVACQLVQVSRRIVYHTCIMCENKRTHSTKMASVVSTILPVTSCEFYSIVGLGSVHKIRWPSVDPFGPANRLESGMWNECMSTLQSVTASQLCLRGDYCKKSAIVRRMLYLEDFVELIEQLPAEMRDRSTEIRMLDLQVQRGIDQAAKAAKEFFDQAPNLSREEQNRRYAKLKEEYKRIREQADEKVAIVETMYTLLEKYMQRLNKEVLHFKYELEADNPGVTEQIEKKIVESEKAQIVQRKERRRRGHDSVHGSSSATTNGNLSSIKLEPSTSLSRGSAHKSNSSASAAETNHIELSSSMLNGRSSFTQHDDETASAGNTGGAGSRVRGSTATQERDPDLPPLKVTVKRSATNPKQLIAITNVASSPALSSLSPLSEKGGERWVPPSASSTPPVHSPVTGFSKTPHQVHVSAPNSCASSSNATSLANGTSMLTFAGQESRHGRPRKLTSRVQEMLKDTMQRHERRMPNHHSPEQDDGSDGDDSDHDNDKRTWCVCNQKSYGCMVACDNKSCPIEWFHYECVNLTQPPKGKWYCPHCTQTKQRRSVSLETF</sequence>
<feature type="coiled-coil region" evidence="14">
    <location>
        <begin position="202"/>
        <end position="229"/>
    </location>
</feature>
<dbReference type="SUPFAM" id="SSF57903">
    <property type="entry name" value="FYVE/PHD zinc finger"/>
    <property type="match status" value="1"/>
</dbReference>
<dbReference type="PROSITE" id="PS01359">
    <property type="entry name" value="ZF_PHD_1"/>
    <property type="match status" value="1"/>
</dbReference>
<feature type="domain" description="PHD-type" evidence="16">
    <location>
        <begin position="531"/>
        <end position="580"/>
    </location>
</feature>
<dbReference type="Proteomes" id="UP000887569">
    <property type="component" value="Unplaced"/>
</dbReference>
<dbReference type="InterPro" id="IPR013083">
    <property type="entry name" value="Znf_RING/FYVE/PHD"/>
</dbReference>
<feature type="binding site" evidence="11">
    <location>
        <position position="552"/>
    </location>
    <ligand>
        <name>Zn(2+)</name>
        <dbReference type="ChEBI" id="CHEBI:29105"/>
        <label>2</label>
    </ligand>
</feature>
<feature type="binding site" evidence="11">
    <location>
        <position position="536"/>
    </location>
    <ligand>
        <name>Zn(2+)</name>
        <dbReference type="ChEBI" id="CHEBI:29105"/>
        <label>1</label>
    </ligand>
</feature>
<evidence type="ECO:0000256" key="6">
    <source>
        <dbReference type="ARBA" id="ARBA00022833"/>
    </source>
</evidence>